<evidence type="ECO:0000256" key="2">
    <source>
        <dbReference type="ARBA" id="ARBA00022676"/>
    </source>
</evidence>
<sequence>MQTSFASQPKCPVTHKETTDADVATPVRTCAVVVTYNPDITPLLTLLNQLNKETDFIVIDNGSLGIESLAESIVVYSRCIEIIKLSENEGLAKALNRGINWAIENKYQYLFLFDQDSSLCNLFISRMISAYEDIVQQSKIRLAAIGPRIINPQSTRQTPFKLFNRLLFRSDQVFANSKNHFKADFLITSGSLFPLKYINEIGLMKENYFIDNVDLEWCFRAKSKGFDLAGTNDAVLYHAIGERSLHPLVRAGIMAQHNPSRTYYSSRNRVHLYGVAYAPWGWKYRDLIRFTIKAIWLLLTSPERKQYWLSIRSGIKDAKSLS</sequence>
<dbReference type="CDD" id="cd02526">
    <property type="entry name" value="GT2_RfbF_like"/>
    <property type="match status" value="1"/>
</dbReference>
<evidence type="ECO:0000313" key="5">
    <source>
        <dbReference type="EMBL" id="PCJ28241.1"/>
    </source>
</evidence>
<dbReference type="EMBL" id="NVVJ01000003">
    <property type="protein sequence ID" value="PCJ28241.1"/>
    <property type="molecule type" value="Genomic_DNA"/>
</dbReference>
<dbReference type="InterPro" id="IPR006446">
    <property type="entry name" value="RhaTrfase"/>
</dbReference>
<comment type="similarity">
    <text evidence="1">Belongs to the glycosyltransferase 2 family.</text>
</comment>
<feature type="domain" description="Glycosyltransferase 2-like" evidence="4">
    <location>
        <begin position="31"/>
        <end position="133"/>
    </location>
</feature>
<dbReference type="SUPFAM" id="SSF53448">
    <property type="entry name" value="Nucleotide-diphospho-sugar transferases"/>
    <property type="match status" value="1"/>
</dbReference>
<dbReference type="Gene3D" id="3.90.550.10">
    <property type="entry name" value="Spore Coat Polysaccharide Biosynthesis Protein SpsA, Chain A"/>
    <property type="match status" value="1"/>
</dbReference>
<keyword evidence="3" id="KW-0808">Transferase</keyword>
<accession>A0A2A5BA78</accession>
<evidence type="ECO:0000313" key="6">
    <source>
        <dbReference type="Proteomes" id="UP000218327"/>
    </source>
</evidence>
<dbReference type="AlphaFoldDB" id="A0A2A5BA78"/>
<dbReference type="PANTHER" id="PTHR43179">
    <property type="entry name" value="RHAMNOSYLTRANSFERASE WBBL"/>
    <property type="match status" value="1"/>
</dbReference>
<dbReference type="GO" id="GO:0016757">
    <property type="term" value="F:glycosyltransferase activity"/>
    <property type="evidence" value="ECO:0007669"/>
    <property type="project" value="UniProtKB-KW"/>
</dbReference>
<dbReference type="Pfam" id="PF00535">
    <property type="entry name" value="Glycos_transf_2"/>
    <property type="match status" value="1"/>
</dbReference>
<evidence type="ECO:0000259" key="4">
    <source>
        <dbReference type="Pfam" id="PF00535"/>
    </source>
</evidence>
<evidence type="ECO:0000256" key="3">
    <source>
        <dbReference type="ARBA" id="ARBA00022679"/>
    </source>
</evidence>
<dbReference type="NCBIfam" id="TIGR01556">
    <property type="entry name" value="rhamnosyltran"/>
    <property type="match status" value="1"/>
</dbReference>
<evidence type="ECO:0000256" key="1">
    <source>
        <dbReference type="ARBA" id="ARBA00006739"/>
    </source>
</evidence>
<gene>
    <name evidence="5" type="ORF">COA96_01670</name>
</gene>
<keyword evidence="2" id="KW-0328">Glycosyltransferase</keyword>
<dbReference type="InterPro" id="IPR001173">
    <property type="entry name" value="Glyco_trans_2-like"/>
</dbReference>
<name>A0A2A5BA78_9GAMM</name>
<dbReference type="Proteomes" id="UP000218327">
    <property type="component" value="Unassembled WGS sequence"/>
</dbReference>
<reference evidence="6" key="1">
    <citation type="submission" date="2017-08" db="EMBL/GenBank/DDBJ databases">
        <title>A dynamic microbial community with high functional redundancy inhabits the cold, oxic subseafloor aquifer.</title>
        <authorList>
            <person name="Tully B.J."/>
            <person name="Wheat C.G."/>
            <person name="Glazer B.T."/>
            <person name="Huber J.A."/>
        </authorList>
    </citation>
    <scope>NUCLEOTIDE SEQUENCE [LARGE SCALE GENOMIC DNA]</scope>
</reference>
<organism evidence="5 6">
    <name type="scientific">SAR86 cluster bacterium</name>
    <dbReference type="NCBI Taxonomy" id="2030880"/>
    <lineage>
        <taxon>Bacteria</taxon>
        <taxon>Pseudomonadati</taxon>
        <taxon>Pseudomonadota</taxon>
        <taxon>Gammaproteobacteria</taxon>
        <taxon>SAR86 cluster</taxon>
    </lineage>
</organism>
<dbReference type="InterPro" id="IPR029044">
    <property type="entry name" value="Nucleotide-diphossugar_trans"/>
</dbReference>
<protein>
    <recommendedName>
        <fullName evidence="4">Glycosyltransferase 2-like domain-containing protein</fullName>
    </recommendedName>
</protein>
<comment type="caution">
    <text evidence="5">The sequence shown here is derived from an EMBL/GenBank/DDBJ whole genome shotgun (WGS) entry which is preliminary data.</text>
</comment>
<dbReference type="PANTHER" id="PTHR43179:SF12">
    <property type="entry name" value="GALACTOFURANOSYLTRANSFERASE GLFT2"/>
    <property type="match status" value="1"/>
</dbReference>
<proteinExistence type="inferred from homology"/>